<accession>A0A3B0WUK5</accession>
<protein>
    <recommendedName>
        <fullName evidence="3">Type IV fimbrial biogenesis protein PilV</fullName>
    </recommendedName>
</protein>
<evidence type="ECO:0008006" key="3">
    <source>
        <dbReference type="Google" id="ProtNLM"/>
    </source>
</evidence>
<evidence type="ECO:0000313" key="2">
    <source>
        <dbReference type="EMBL" id="VAW56093.1"/>
    </source>
</evidence>
<sequence>MLVKTIKKGKPPMLKHQQQGFTLMEVMIAAFVLAVGMLGSTAMMLRGSELTREIKFESIAAQVAMNMAERMRSNIQEVVNGSYDNLVADSANAVDCSVLCTPQNVALYHAYIWGQEIEDLFPSRNATATVAAINPGVRDSVYTITVNWDSLVRVINKTEESSIGATSYTMIFQP</sequence>
<keyword evidence="1" id="KW-0472">Membrane</keyword>
<reference evidence="2" key="1">
    <citation type="submission" date="2018-06" db="EMBL/GenBank/DDBJ databases">
        <authorList>
            <person name="Zhirakovskaya E."/>
        </authorList>
    </citation>
    <scope>NUCLEOTIDE SEQUENCE</scope>
</reference>
<name>A0A3B0WUK5_9ZZZZ</name>
<gene>
    <name evidence="2" type="ORF">MNBD_GAMMA07-1707</name>
</gene>
<dbReference type="Pfam" id="PF07963">
    <property type="entry name" value="N_methyl"/>
    <property type="match status" value="1"/>
</dbReference>
<dbReference type="NCBIfam" id="TIGR02532">
    <property type="entry name" value="IV_pilin_GFxxxE"/>
    <property type="match status" value="1"/>
</dbReference>
<evidence type="ECO:0000256" key="1">
    <source>
        <dbReference type="SAM" id="Phobius"/>
    </source>
</evidence>
<dbReference type="InterPro" id="IPR013362">
    <property type="entry name" value="Pilus_4_PilV"/>
</dbReference>
<feature type="transmembrane region" description="Helical" evidence="1">
    <location>
        <begin position="21"/>
        <end position="45"/>
    </location>
</feature>
<organism evidence="2">
    <name type="scientific">hydrothermal vent metagenome</name>
    <dbReference type="NCBI Taxonomy" id="652676"/>
    <lineage>
        <taxon>unclassified sequences</taxon>
        <taxon>metagenomes</taxon>
        <taxon>ecological metagenomes</taxon>
    </lineage>
</organism>
<keyword evidence="1" id="KW-0812">Transmembrane</keyword>
<keyword evidence="1" id="KW-1133">Transmembrane helix</keyword>
<dbReference type="NCBIfam" id="TIGR02523">
    <property type="entry name" value="type_IV_pilV"/>
    <property type="match status" value="1"/>
</dbReference>
<dbReference type="EMBL" id="UOFF01000178">
    <property type="protein sequence ID" value="VAW56093.1"/>
    <property type="molecule type" value="Genomic_DNA"/>
</dbReference>
<proteinExistence type="predicted"/>
<dbReference type="AlphaFoldDB" id="A0A3B0WUK5"/>
<dbReference type="InterPro" id="IPR012902">
    <property type="entry name" value="N_methyl_site"/>
</dbReference>